<accession>A0A9W7ZMM8</accession>
<feature type="domain" description="G" evidence="6">
    <location>
        <begin position="339"/>
        <end position="392"/>
    </location>
</feature>
<feature type="compositionally biased region" description="Basic residues" evidence="5">
    <location>
        <begin position="301"/>
        <end position="311"/>
    </location>
</feature>
<evidence type="ECO:0000256" key="2">
    <source>
        <dbReference type="ARBA" id="ARBA00023134"/>
    </source>
</evidence>
<evidence type="ECO:0000256" key="5">
    <source>
        <dbReference type="SAM" id="MobiDB-lite"/>
    </source>
</evidence>
<feature type="compositionally biased region" description="Acidic residues" evidence="5">
    <location>
        <begin position="526"/>
        <end position="587"/>
    </location>
</feature>
<evidence type="ECO:0000313" key="8">
    <source>
        <dbReference type="Proteomes" id="UP001150569"/>
    </source>
</evidence>
<keyword evidence="2" id="KW-0342">GTP-binding</keyword>
<feature type="compositionally biased region" description="Low complexity" evidence="5">
    <location>
        <begin position="312"/>
        <end position="322"/>
    </location>
</feature>
<keyword evidence="1" id="KW-0547">Nucleotide-binding</keyword>
<dbReference type="InterPro" id="IPR043358">
    <property type="entry name" value="GNL1-like"/>
</dbReference>
<dbReference type="GO" id="GO:0003924">
    <property type="term" value="F:GTPase activity"/>
    <property type="evidence" value="ECO:0007669"/>
    <property type="project" value="InterPro"/>
</dbReference>
<evidence type="ECO:0000259" key="6">
    <source>
        <dbReference type="Pfam" id="PF01926"/>
    </source>
</evidence>
<name>A0A9W7ZMM8_9FUNG</name>
<evidence type="ECO:0000256" key="4">
    <source>
        <dbReference type="ARBA" id="ARBA00039902"/>
    </source>
</evidence>
<keyword evidence="8" id="KW-1185">Reference proteome</keyword>
<feature type="compositionally biased region" description="Polar residues" evidence="5">
    <location>
        <begin position="590"/>
        <end position="600"/>
    </location>
</feature>
<feature type="region of interest" description="Disordered" evidence="5">
    <location>
        <begin position="299"/>
        <end position="325"/>
    </location>
</feature>
<dbReference type="PANTHER" id="PTHR45709">
    <property type="entry name" value="LARGE SUBUNIT GTPASE 1 HOMOLOG-RELATED"/>
    <property type="match status" value="1"/>
</dbReference>
<dbReference type="InterPro" id="IPR027417">
    <property type="entry name" value="P-loop_NTPase"/>
</dbReference>
<dbReference type="PANTHER" id="PTHR45709:SF3">
    <property type="entry name" value="GUANINE NUCLEOTIDE-BINDING PROTEIN-LIKE 1"/>
    <property type="match status" value="1"/>
</dbReference>
<dbReference type="SUPFAM" id="SSF52540">
    <property type="entry name" value="P-loop containing nucleoside triphosphate hydrolases"/>
    <property type="match status" value="1"/>
</dbReference>
<dbReference type="EMBL" id="JANBPT010000812">
    <property type="protein sequence ID" value="KAJ1912666.1"/>
    <property type="molecule type" value="Genomic_DNA"/>
</dbReference>
<gene>
    <name evidence="7" type="ORF">IWQ60_009560</name>
</gene>
<feature type="region of interest" description="Disordered" evidence="5">
    <location>
        <begin position="1"/>
        <end position="60"/>
    </location>
</feature>
<evidence type="ECO:0000313" key="7">
    <source>
        <dbReference type="EMBL" id="KAJ1912666.1"/>
    </source>
</evidence>
<dbReference type="AlphaFoldDB" id="A0A9W7ZMM8"/>
<dbReference type="Pfam" id="PF01926">
    <property type="entry name" value="MMR_HSR1"/>
    <property type="match status" value="1"/>
</dbReference>
<dbReference type="Gene3D" id="3.40.50.300">
    <property type="entry name" value="P-loop containing nucleotide triphosphate hydrolases"/>
    <property type="match status" value="1"/>
</dbReference>
<protein>
    <recommendedName>
        <fullName evidence="4">Guanine nucleotide-binding protein-like 1</fullName>
    </recommendedName>
</protein>
<dbReference type="InterPro" id="IPR006073">
    <property type="entry name" value="GTP-bd"/>
</dbReference>
<organism evidence="7 8">
    <name type="scientific">Tieghemiomyces parasiticus</name>
    <dbReference type="NCBI Taxonomy" id="78921"/>
    <lineage>
        <taxon>Eukaryota</taxon>
        <taxon>Fungi</taxon>
        <taxon>Fungi incertae sedis</taxon>
        <taxon>Zoopagomycota</taxon>
        <taxon>Kickxellomycotina</taxon>
        <taxon>Dimargaritomycetes</taxon>
        <taxon>Dimargaritales</taxon>
        <taxon>Dimargaritaceae</taxon>
        <taxon>Tieghemiomyces</taxon>
    </lineage>
</organism>
<dbReference type="Proteomes" id="UP001150569">
    <property type="component" value="Unassembled WGS sequence"/>
</dbReference>
<dbReference type="OrthoDB" id="61815at2759"/>
<evidence type="ECO:0000256" key="3">
    <source>
        <dbReference type="ARBA" id="ARBA00037770"/>
    </source>
</evidence>
<reference evidence="7" key="1">
    <citation type="submission" date="2022-07" db="EMBL/GenBank/DDBJ databases">
        <title>Phylogenomic reconstructions and comparative analyses of Kickxellomycotina fungi.</title>
        <authorList>
            <person name="Reynolds N.K."/>
            <person name="Stajich J.E."/>
            <person name="Barry K."/>
            <person name="Grigoriev I.V."/>
            <person name="Crous P."/>
            <person name="Smith M.E."/>
        </authorList>
    </citation>
    <scope>NUCLEOTIDE SEQUENCE</scope>
    <source>
        <strain evidence="7">RSA 861</strain>
    </source>
</reference>
<evidence type="ECO:0000256" key="1">
    <source>
        <dbReference type="ARBA" id="ARBA00022741"/>
    </source>
</evidence>
<sequence length="610" mass="68023">MPRKVAYSGKQKKEYLKERRLRKKAAAERDHSLSPGRRARGERPAAAAGAEGGTSETPDPRRALISEFDKLTPQQVKANRLSTMETLYRLPPSSLEVSVADVYSQVIDIPVRPPWNPSDSKARLDAAEATYLEKWIQSVFEAYDPSQLSFFEKNLEISDVILVVADIRHPLLHFPPSLYRYITQQLSKKMVLVLNKVDLVAPSTVAAWKAYLQAQFPELAITTFACFQDDSHALTQDTRVNDLRSRVKRPRHRRYAAVGADALMATLRDLQISAPAGANVDWDALVARFRNAPVEIEMKHKSAGRGRHAARARSTSRAPRGADVQDSVDVDRHEDYITLGLIGHPNVGKSTLINTLMQRKVVSTSKTPGHTKHFQTIYLADNVRLCDCPGLVFPGIIPKPVQILMGLYNIAQVQEPYTSVQFLSERLPIERVLRLQSPDEILAPKQKFWTTYAVCEAYAIQRGFRTAKARRPDAYRAANHLLRLVTDGRILLSFKPPGYFDRTHEKAEPHPVPLVYVPEKAKPETESSDEASEGDSSEWEGSAVEDEEEDTDIDEDEDGEGSGVEADEAATAEEHDDEEGEDSDDDVRDSSATNAKTTVNAFAALDMADI</sequence>
<dbReference type="GO" id="GO:0005525">
    <property type="term" value="F:GTP binding"/>
    <property type="evidence" value="ECO:0007669"/>
    <property type="project" value="UniProtKB-KW"/>
</dbReference>
<proteinExistence type="predicted"/>
<comment type="function">
    <text evidence="3">Possible regulatory or functional link with the histocompatibility cluster.</text>
</comment>
<comment type="caution">
    <text evidence="7">The sequence shown here is derived from an EMBL/GenBank/DDBJ whole genome shotgun (WGS) entry which is preliminary data.</text>
</comment>
<feature type="region of interest" description="Disordered" evidence="5">
    <location>
        <begin position="502"/>
        <end position="610"/>
    </location>
</feature>